<evidence type="ECO:0000313" key="2">
    <source>
        <dbReference type="Proteomes" id="UP001156690"/>
    </source>
</evidence>
<protein>
    <recommendedName>
        <fullName evidence="3">HAD family hydrolase</fullName>
    </recommendedName>
</protein>
<dbReference type="RefSeq" id="WP_126607100.1">
    <property type="nucleotide sequence ID" value="NZ_AP025144.1"/>
</dbReference>
<dbReference type="Proteomes" id="UP001156690">
    <property type="component" value="Unassembled WGS sequence"/>
</dbReference>
<organism evidence="1 2">
    <name type="scientific">Vibrio penaeicida</name>
    <dbReference type="NCBI Taxonomy" id="104609"/>
    <lineage>
        <taxon>Bacteria</taxon>
        <taxon>Pseudomonadati</taxon>
        <taxon>Pseudomonadota</taxon>
        <taxon>Gammaproteobacteria</taxon>
        <taxon>Vibrionales</taxon>
        <taxon>Vibrionaceae</taxon>
        <taxon>Vibrio</taxon>
    </lineage>
</organism>
<comment type="caution">
    <text evidence="1">The sequence shown here is derived from an EMBL/GenBank/DDBJ whole genome shotgun (WGS) entry which is preliminary data.</text>
</comment>
<dbReference type="Gene3D" id="3.40.50.1000">
    <property type="entry name" value="HAD superfamily/HAD-like"/>
    <property type="match status" value="1"/>
</dbReference>
<proteinExistence type="predicted"/>
<dbReference type="SUPFAM" id="SSF56784">
    <property type="entry name" value="HAD-like"/>
    <property type="match status" value="1"/>
</dbReference>
<dbReference type="EMBL" id="BSNX01000001">
    <property type="protein sequence ID" value="GLQ70690.1"/>
    <property type="molecule type" value="Genomic_DNA"/>
</dbReference>
<dbReference type="InterPro" id="IPR023214">
    <property type="entry name" value="HAD_sf"/>
</dbReference>
<dbReference type="InterPro" id="IPR036412">
    <property type="entry name" value="HAD-like_sf"/>
</dbReference>
<evidence type="ECO:0008006" key="3">
    <source>
        <dbReference type="Google" id="ProtNLM"/>
    </source>
</evidence>
<keyword evidence="2" id="KW-1185">Reference proteome</keyword>
<reference evidence="2" key="1">
    <citation type="journal article" date="2019" name="Int. J. Syst. Evol. Microbiol.">
        <title>The Global Catalogue of Microorganisms (GCM) 10K type strain sequencing project: providing services to taxonomists for standard genome sequencing and annotation.</title>
        <authorList>
            <consortium name="The Broad Institute Genomics Platform"/>
            <consortium name="The Broad Institute Genome Sequencing Center for Infectious Disease"/>
            <person name="Wu L."/>
            <person name="Ma J."/>
        </authorList>
    </citation>
    <scope>NUCLEOTIDE SEQUENCE [LARGE SCALE GENOMIC DNA]</scope>
    <source>
        <strain evidence="2">NBRC 15640</strain>
    </source>
</reference>
<accession>A0AAV5NJ80</accession>
<dbReference type="AlphaFoldDB" id="A0AAV5NJ80"/>
<sequence length="171" mass="18809">MKNTVLIDFDGVIRHWSNVELDELAIQLGLNSNPLFSCAFSEKQLQPAITGKITHEEWCANIKIELAEGFGDEIATSLVNKWSQQKSVIDLDFVNSIRNLNTSIRIVLVTNATSRLNSDLSNSALEGVFDKVINSSDIGIAKPSPSFFGQANEVTLPSGKTEQSSKMRLII</sequence>
<gene>
    <name evidence="1" type="ORF">GCM10007932_00500</name>
</gene>
<name>A0AAV5NJ80_9VIBR</name>
<evidence type="ECO:0000313" key="1">
    <source>
        <dbReference type="EMBL" id="GLQ70690.1"/>
    </source>
</evidence>